<dbReference type="WBParaSite" id="ES5_v2.g18601.t1">
    <property type="protein sequence ID" value="ES5_v2.g18601.t1"/>
    <property type="gene ID" value="ES5_v2.g18601"/>
</dbReference>
<evidence type="ECO:0000313" key="2">
    <source>
        <dbReference type="WBParaSite" id="ES5_v2.g18601.t1"/>
    </source>
</evidence>
<protein>
    <submittedName>
        <fullName evidence="2">Apple domain-containing protein</fullName>
    </submittedName>
</protein>
<proteinExistence type="predicted"/>
<evidence type="ECO:0000313" key="1">
    <source>
        <dbReference type="Proteomes" id="UP000887579"/>
    </source>
</evidence>
<organism evidence="1 2">
    <name type="scientific">Panagrolaimus sp. ES5</name>
    <dbReference type="NCBI Taxonomy" id="591445"/>
    <lineage>
        <taxon>Eukaryota</taxon>
        <taxon>Metazoa</taxon>
        <taxon>Ecdysozoa</taxon>
        <taxon>Nematoda</taxon>
        <taxon>Chromadorea</taxon>
        <taxon>Rhabditida</taxon>
        <taxon>Tylenchina</taxon>
        <taxon>Panagrolaimomorpha</taxon>
        <taxon>Panagrolaimoidea</taxon>
        <taxon>Panagrolaimidae</taxon>
        <taxon>Panagrolaimus</taxon>
    </lineage>
</organism>
<sequence length="144" mass="15797">MPILKLNSAQVDMPVDENGNYIEPRLLLSDIVDIQDIYGEKVKNDNDKEESVESESESDSNSDSESPTAEDRQPNDCPAPQKNKDIAVSDIKSVKGPLSDCCDICKITPKCEAYSWNDWEGGTCWLKSATGPIIDLFGVSLGIL</sequence>
<accession>A0AC34FMQ0</accession>
<reference evidence="2" key="1">
    <citation type="submission" date="2022-11" db="UniProtKB">
        <authorList>
            <consortium name="WormBaseParasite"/>
        </authorList>
    </citation>
    <scope>IDENTIFICATION</scope>
</reference>
<dbReference type="Proteomes" id="UP000887579">
    <property type="component" value="Unplaced"/>
</dbReference>
<name>A0AC34FMQ0_9BILA</name>